<dbReference type="AlphaFoldDB" id="A0A2A2HWI1"/>
<dbReference type="InterPro" id="IPR022121">
    <property type="entry name" value="Peptidase_M73_camelysin"/>
</dbReference>
<dbReference type="OrthoDB" id="137379at2157"/>
<dbReference type="Pfam" id="PF12389">
    <property type="entry name" value="Peptidase_M73"/>
    <property type="match status" value="1"/>
</dbReference>
<dbReference type="Proteomes" id="UP000218164">
    <property type="component" value="Unassembled WGS sequence"/>
</dbReference>
<proteinExistence type="predicted"/>
<organism evidence="1 2">
    <name type="scientific">Methanosarcina spelaei</name>
    <dbReference type="NCBI Taxonomy" id="1036679"/>
    <lineage>
        <taxon>Archaea</taxon>
        <taxon>Methanobacteriati</taxon>
        <taxon>Methanobacteriota</taxon>
        <taxon>Stenosarchaea group</taxon>
        <taxon>Methanomicrobia</taxon>
        <taxon>Methanosarcinales</taxon>
        <taxon>Methanosarcinaceae</taxon>
        <taxon>Methanosarcina</taxon>
    </lineage>
</organism>
<dbReference type="EMBL" id="LMVP01000073">
    <property type="protein sequence ID" value="PAV13600.1"/>
    <property type="molecule type" value="Genomic_DNA"/>
</dbReference>
<comment type="caution">
    <text evidence="1">The sequence shown here is derived from an EMBL/GenBank/DDBJ whole genome shotgun (WGS) entry which is preliminary data.</text>
</comment>
<protein>
    <submittedName>
        <fullName evidence="1">Uncharacterized protein</fullName>
    </submittedName>
</protein>
<dbReference type="InterPro" id="IPR023833">
    <property type="entry name" value="Signal_pept_SipW-depend-type"/>
</dbReference>
<dbReference type="NCBIfam" id="TIGR04088">
    <property type="entry name" value="cognate_SipW"/>
    <property type="match status" value="1"/>
</dbReference>
<reference evidence="1 2" key="1">
    <citation type="journal article" date="2017" name="BMC Genomics">
        <title>Genomic analysis of methanogenic archaea reveals a shift towards energy conservation.</title>
        <authorList>
            <person name="Gilmore S.P."/>
            <person name="Henske J.K."/>
            <person name="Sexton J.A."/>
            <person name="Solomon K.V."/>
            <person name="Seppala S."/>
            <person name="Yoo J.I."/>
            <person name="Huyett L.M."/>
            <person name="Pressman A."/>
            <person name="Cogan J.Z."/>
            <person name="Kivenson V."/>
            <person name="Peng X."/>
            <person name="Tan Y."/>
            <person name="Valentine D.L."/>
            <person name="O'Malley M.A."/>
        </authorList>
    </citation>
    <scope>NUCLEOTIDE SEQUENCE [LARGE SCALE GENOMIC DNA]</scope>
    <source>
        <strain evidence="1 2">MC-15</strain>
    </source>
</reference>
<evidence type="ECO:0000313" key="1">
    <source>
        <dbReference type="EMBL" id="PAV13600.1"/>
    </source>
</evidence>
<accession>A0A2A2HWI1</accession>
<sequence>MLNKKMLLSVLIVGVVATVAGAGTWAAFSDTETSNDNTFTAGTLDLVVGGVGTSLPLTVENVYPQATGTIGTISVENAGTIDGTLSLKIINIVDDENGVNDPESKIGDTDAAGELSSHLTIYANGNVVTPGTAMSIGALGAGSNQNIVLTYAVDDADNSIQTDKTTFDTEFTLDQA</sequence>
<dbReference type="RefSeq" id="WP_095643612.1">
    <property type="nucleotide sequence ID" value="NZ_LMVP01000073.1"/>
</dbReference>
<evidence type="ECO:0000313" key="2">
    <source>
        <dbReference type="Proteomes" id="UP000218164"/>
    </source>
</evidence>
<name>A0A2A2HWI1_9EURY</name>
<gene>
    <name evidence="1" type="ORF">ASJ81_17185</name>
</gene>
<keyword evidence="2" id="KW-1185">Reference proteome</keyword>